<dbReference type="GO" id="GO:0008967">
    <property type="term" value="F:phosphoglycolate phosphatase activity"/>
    <property type="evidence" value="ECO:0007669"/>
    <property type="project" value="TreeGrafter"/>
</dbReference>
<dbReference type="PRINTS" id="PR00413">
    <property type="entry name" value="HADHALOGNASE"/>
</dbReference>
<sequence length="216" mass="23468">MGIESVLFDLDGTLLDTAPDMGRAANIVLKLHGQPPLSDEQVRKCSSFGSRGLLLDGFNGDIPEGIMPLARKQFLDAYSADINRGTQYYPGILSLLDALDEKGLKWGIVTNKPGDLTEQLLRFYPRLESADTIVSPDTLSVAKPDPSPLLYAAQQLGTHPESCLYVGDVKSDVVAAKAANMKSGVAKWGYISDHGQISDWEPDQIFNSPTQILSLF</sequence>
<dbReference type="InterPro" id="IPR006439">
    <property type="entry name" value="HAD-SF_hydro_IA"/>
</dbReference>
<dbReference type="GO" id="GO:0005829">
    <property type="term" value="C:cytosol"/>
    <property type="evidence" value="ECO:0007669"/>
    <property type="project" value="TreeGrafter"/>
</dbReference>
<dbReference type="RefSeq" id="WP_129121812.1">
    <property type="nucleotide sequence ID" value="NZ_PEIB01000007.1"/>
</dbReference>
<keyword evidence="1" id="KW-0479">Metal-binding</keyword>
<name>A0A4V1LT18_9GAMM</name>
<comment type="caution">
    <text evidence="5">The sequence shown here is derived from an EMBL/GenBank/DDBJ whole genome shotgun (WGS) entry which is preliminary data.</text>
</comment>
<dbReference type="InterPro" id="IPR036412">
    <property type="entry name" value="HAD-like_sf"/>
</dbReference>
<dbReference type="OrthoDB" id="9776368at2"/>
<dbReference type="SFLD" id="SFLDS00003">
    <property type="entry name" value="Haloacid_Dehalogenase"/>
    <property type="match status" value="1"/>
</dbReference>
<dbReference type="PANTHER" id="PTHR43434">
    <property type="entry name" value="PHOSPHOGLYCOLATE PHOSPHATASE"/>
    <property type="match status" value="1"/>
</dbReference>
<evidence type="ECO:0000313" key="5">
    <source>
        <dbReference type="EMBL" id="RXJ73648.1"/>
    </source>
</evidence>
<protein>
    <submittedName>
        <fullName evidence="5">HAD family hydrolase</fullName>
    </submittedName>
</protein>
<dbReference type="InterPro" id="IPR050155">
    <property type="entry name" value="HAD-like_hydrolase_sf"/>
</dbReference>
<keyword evidence="4" id="KW-0119">Carbohydrate metabolism</keyword>
<evidence type="ECO:0000256" key="4">
    <source>
        <dbReference type="ARBA" id="ARBA00023277"/>
    </source>
</evidence>
<evidence type="ECO:0000256" key="3">
    <source>
        <dbReference type="ARBA" id="ARBA00022842"/>
    </source>
</evidence>
<evidence type="ECO:0000256" key="1">
    <source>
        <dbReference type="ARBA" id="ARBA00022723"/>
    </source>
</evidence>
<dbReference type="GO" id="GO:0046872">
    <property type="term" value="F:metal ion binding"/>
    <property type="evidence" value="ECO:0007669"/>
    <property type="project" value="UniProtKB-KW"/>
</dbReference>
<evidence type="ECO:0000313" key="6">
    <source>
        <dbReference type="Proteomes" id="UP000290287"/>
    </source>
</evidence>
<dbReference type="NCBIfam" id="TIGR01549">
    <property type="entry name" value="HAD-SF-IA-v1"/>
    <property type="match status" value="1"/>
</dbReference>
<proteinExistence type="predicted"/>
<dbReference type="Gene3D" id="3.40.50.1000">
    <property type="entry name" value="HAD superfamily/HAD-like"/>
    <property type="match status" value="1"/>
</dbReference>
<keyword evidence="3" id="KW-0460">Magnesium</keyword>
<dbReference type="InterPro" id="IPR041492">
    <property type="entry name" value="HAD_2"/>
</dbReference>
<accession>A0A4V1LT18</accession>
<dbReference type="AlphaFoldDB" id="A0A4V1LT18"/>
<dbReference type="SFLD" id="SFLDG01129">
    <property type="entry name" value="C1.5:_HAD__Beta-PGM__Phosphata"/>
    <property type="match status" value="1"/>
</dbReference>
<dbReference type="SFLD" id="SFLDG01135">
    <property type="entry name" value="C1.5.6:_HAD__Beta-PGM__Phospha"/>
    <property type="match status" value="1"/>
</dbReference>
<dbReference type="Proteomes" id="UP000290287">
    <property type="component" value="Unassembled WGS sequence"/>
</dbReference>
<dbReference type="InterPro" id="IPR023198">
    <property type="entry name" value="PGP-like_dom2"/>
</dbReference>
<dbReference type="Pfam" id="PF13419">
    <property type="entry name" value="HAD_2"/>
    <property type="match status" value="1"/>
</dbReference>
<gene>
    <name evidence="5" type="ORF">CS022_07820</name>
</gene>
<keyword evidence="6" id="KW-1185">Reference proteome</keyword>
<reference evidence="5 6" key="1">
    <citation type="submission" date="2017-10" db="EMBL/GenBank/DDBJ databases">
        <title>Nyctiphanis sp. nov., isolated from the stomach of the euphausiid Nyctiphanes simplex (Hansen, 1911) in the Gulf of California.</title>
        <authorList>
            <person name="Gomez-Gil B."/>
            <person name="Aguilar-Mendez M."/>
            <person name="Lopez-Cortes A."/>
            <person name="Gomez-Gutierrez J."/>
            <person name="Roque A."/>
            <person name="Lang E."/>
            <person name="Gonzalez-Castillo A."/>
        </authorList>
    </citation>
    <scope>NUCLEOTIDE SEQUENCE [LARGE SCALE GENOMIC DNA]</scope>
    <source>
        <strain evidence="5 6">CAIM 600</strain>
    </source>
</reference>
<dbReference type="NCBIfam" id="TIGR01509">
    <property type="entry name" value="HAD-SF-IA-v3"/>
    <property type="match status" value="1"/>
</dbReference>
<organism evidence="5 6">
    <name type="scientific">Veronia nyctiphanis</name>
    <dbReference type="NCBI Taxonomy" id="1278244"/>
    <lineage>
        <taxon>Bacteria</taxon>
        <taxon>Pseudomonadati</taxon>
        <taxon>Pseudomonadota</taxon>
        <taxon>Gammaproteobacteria</taxon>
        <taxon>Vibrionales</taxon>
        <taxon>Vibrionaceae</taxon>
        <taxon>Veronia</taxon>
    </lineage>
</organism>
<evidence type="ECO:0000256" key="2">
    <source>
        <dbReference type="ARBA" id="ARBA00022801"/>
    </source>
</evidence>
<dbReference type="EMBL" id="PEIB01000007">
    <property type="protein sequence ID" value="RXJ73648.1"/>
    <property type="molecule type" value="Genomic_DNA"/>
</dbReference>
<keyword evidence="2 5" id="KW-0378">Hydrolase</keyword>
<dbReference type="PANTHER" id="PTHR43434:SF23">
    <property type="entry name" value="PHOSPHOGLYCOLATE PHOSPHATASE"/>
    <property type="match status" value="1"/>
</dbReference>
<dbReference type="SUPFAM" id="SSF56784">
    <property type="entry name" value="HAD-like"/>
    <property type="match status" value="1"/>
</dbReference>
<dbReference type="InterPro" id="IPR023214">
    <property type="entry name" value="HAD_sf"/>
</dbReference>
<dbReference type="Gene3D" id="1.10.150.240">
    <property type="entry name" value="Putative phosphatase, domain 2"/>
    <property type="match status" value="1"/>
</dbReference>
<dbReference type="GO" id="GO:0006281">
    <property type="term" value="P:DNA repair"/>
    <property type="evidence" value="ECO:0007669"/>
    <property type="project" value="TreeGrafter"/>
</dbReference>